<dbReference type="SUPFAM" id="SSF53649">
    <property type="entry name" value="Alkaline phosphatase-like"/>
    <property type="match status" value="1"/>
</dbReference>
<dbReference type="InterPro" id="IPR006124">
    <property type="entry name" value="Metalloenzyme"/>
</dbReference>
<keyword evidence="3" id="KW-0464">Manganese</keyword>
<sequence length="321" mass="34475">MRAVRILMVFVDGVGLGDPDPAVNPLVRAETPTLRRLLGGPLAGPAAVHTAEAVLVPLDARLGVPGLPQSATGQVTLLTGENASRLVGRHVTAYPTLRLRTLLEERGLFTELRRRDIPATLANAYTPEYFTAVAERRLRHAAITLNALQAGMRLRAVDDVRAGQAVYQDLTNARLREWGHAVPLIGPEDAGRHLAGIAAAHAFTLFEYFLTDLAGHGRIADRVGVVEQLDRFVGAVLGAAGLDETLVLITSDHGNLEDERTDGHTLNPVPALLAGAGRERMGERLHDLTDVAPACLDFLVKADRGEEWNQGKVEGNGESHP</sequence>
<dbReference type="Proteomes" id="UP000318093">
    <property type="component" value="Unassembled WGS sequence"/>
</dbReference>
<dbReference type="GO" id="GO:0009117">
    <property type="term" value="P:nucleotide metabolic process"/>
    <property type="evidence" value="ECO:0007669"/>
    <property type="project" value="InterPro"/>
</dbReference>
<evidence type="ECO:0000313" key="6">
    <source>
        <dbReference type="Proteomes" id="UP000318093"/>
    </source>
</evidence>
<evidence type="ECO:0000256" key="2">
    <source>
        <dbReference type="ARBA" id="ARBA00022723"/>
    </source>
</evidence>
<evidence type="ECO:0000259" key="4">
    <source>
        <dbReference type="Pfam" id="PF01676"/>
    </source>
</evidence>
<feature type="domain" description="Metalloenzyme" evidence="4">
    <location>
        <begin position="201"/>
        <end position="299"/>
    </location>
</feature>
<comment type="similarity">
    <text evidence="1">Belongs to the phosphopentomutase family.</text>
</comment>
<name>A0A537JKV8_9BACT</name>
<dbReference type="EMBL" id="VBAN01000075">
    <property type="protein sequence ID" value="TMI84177.1"/>
    <property type="molecule type" value="Genomic_DNA"/>
</dbReference>
<dbReference type="InterPro" id="IPR017850">
    <property type="entry name" value="Alkaline_phosphatase_core_sf"/>
</dbReference>
<gene>
    <name evidence="5" type="ORF">E6H03_02425</name>
</gene>
<accession>A0A537JKV8</accession>
<organism evidence="5 6">
    <name type="scientific">Candidatus Segetimicrobium genomatis</name>
    <dbReference type="NCBI Taxonomy" id="2569760"/>
    <lineage>
        <taxon>Bacteria</taxon>
        <taxon>Bacillati</taxon>
        <taxon>Candidatus Sysuimicrobiota</taxon>
        <taxon>Candidatus Sysuimicrobiia</taxon>
        <taxon>Candidatus Sysuimicrobiales</taxon>
        <taxon>Candidatus Segetimicrobiaceae</taxon>
        <taxon>Candidatus Segetimicrobium</taxon>
    </lineage>
</organism>
<evidence type="ECO:0000313" key="5">
    <source>
        <dbReference type="EMBL" id="TMI84177.1"/>
    </source>
</evidence>
<evidence type="ECO:0000256" key="3">
    <source>
        <dbReference type="ARBA" id="ARBA00023211"/>
    </source>
</evidence>
<dbReference type="GO" id="GO:0008973">
    <property type="term" value="F:phosphopentomutase activity"/>
    <property type="evidence" value="ECO:0007669"/>
    <property type="project" value="InterPro"/>
</dbReference>
<dbReference type="PANTHER" id="PTHR21110">
    <property type="entry name" value="PHOSPHOPENTOMUTASE"/>
    <property type="match status" value="1"/>
</dbReference>
<dbReference type="GO" id="GO:0005829">
    <property type="term" value="C:cytosol"/>
    <property type="evidence" value="ECO:0007669"/>
    <property type="project" value="TreeGrafter"/>
</dbReference>
<dbReference type="AlphaFoldDB" id="A0A537JKV8"/>
<dbReference type="GO" id="GO:0000287">
    <property type="term" value="F:magnesium ion binding"/>
    <property type="evidence" value="ECO:0007669"/>
    <property type="project" value="InterPro"/>
</dbReference>
<comment type="caution">
    <text evidence="5">The sequence shown here is derived from an EMBL/GenBank/DDBJ whole genome shotgun (WGS) entry which is preliminary data.</text>
</comment>
<dbReference type="Pfam" id="PF01676">
    <property type="entry name" value="Metalloenzyme"/>
    <property type="match status" value="1"/>
</dbReference>
<dbReference type="InterPro" id="IPR010045">
    <property type="entry name" value="DeoB"/>
</dbReference>
<protein>
    <submittedName>
        <fullName evidence="5">Metalloenzyme</fullName>
    </submittedName>
</protein>
<dbReference type="PANTHER" id="PTHR21110:SF0">
    <property type="entry name" value="PHOSPHOPENTOMUTASE"/>
    <property type="match status" value="1"/>
</dbReference>
<keyword evidence="2" id="KW-0479">Metal-binding</keyword>
<reference evidence="5 6" key="1">
    <citation type="journal article" date="2019" name="Nat. Microbiol.">
        <title>Mediterranean grassland soil C-N compound turnover is dependent on rainfall and depth, and is mediated by genomically divergent microorganisms.</title>
        <authorList>
            <person name="Diamond S."/>
            <person name="Andeer P.F."/>
            <person name="Li Z."/>
            <person name="Crits-Christoph A."/>
            <person name="Burstein D."/>
            <person name="Anantharaman K."/>
            <person name="Lane K.R."/>
            <person name="Thomas B.C."/>
            <person name="Pan C."/>
            <person name="Northen T.R."/>
            <person name="Banfield J.F."/>
        </authorList>
    </citation>
    <scope>NUCLEOTIDE SEQUENCE [LARGE SCALE GENOMIC DNA]</scope>
    <source>
        <strain evidence="5">NP_6</strain>
    </source>
</reference>
<evidence type="ECO:0000256" key="1">
    <source>
        <dbReference type="ARBA" id="ARBA00010373"/>
    </source>
</evidence>
<proteinExistence type="inferred from homology"/>
<dbReference type="Gene3D" id="3.40.720.10">
    <property type="entry name" value="Alkaline Phosphatase, subunit A"/>
    <property type="match status" value="1"/>
</dbReference>
<dbReference type="GO" id="GO:0043094">
    <property type="term" value="P:metabolic compound salvage"/>
    <property type="evidence" value="ECO:0007669"/>
    <property type="project" value="InterPro"/>
</dbReference>